<reference evidence="12" key="1">
    <citation type="journal article" date="2019" name="Int. J. Syst. Evol. Microbiol.">
        <title>The Global Catalogue of Microorganisms (GCM) 10K type strain sequencing project: providing services to taxonomists for standard genome sequencing and annotation.</title>
        <authorList>
            <consortium name="The Broad Institute Genomics Platform"/>
            <consortium name="The Broad Institute Genome Sequencing Center for Infectious Disease"/>
            <person name="Wu L."/>
            <person name="Ma J."/>
        </authorList>
    </citation>
    <scope>NUCLEOTIDE SEQUENCE [LARGE SCALE GENOMIC DNA]</scope>
    <source>
        <strain evidence="12">JCM 30774</strain>
    </source>
</reference>
<evidence type="ECO:0000256" key="1">
    <source>
        <dbReference type="ARBA" id="ARBA00001974"/>
    </source>
</evidence>
<dbReference type="Pfam" id="PF00441">
    <property type="entry name" value="Acyl-CoA_dh_1"/>
    <property type="match status" value="1"/>
</dbReference>
<comment type="similarity">
    <text evidence="2 6">Belongs to the acyl-CoA dehydrogenase family.</text>
</comment>
<dbReference type="SUPFAM" id="SSF47203">
    <property type="entry name" value="Acyl-CoA dehydrogenase C-terminal domain-like"/>
    <property type="match status" value="1"/>
</dbReference>
<dbReference type="Pfam" id="PF12806">
    <property type="entry name" value="Acyl-CoA_dh_C"/>
    <property type="match status" value="1"/>
</dbReference>
<dbReference type="Gene3D" id="2.40.110.10">
    <property type="entry name" value="Butyryl-CoA Dehydrogenase, subunit A, domain 2"/>
    <property type="match status" value="1"/>
</dbReference>
<dbReference type="Gene3D" id="1.10.540.10">
    <property type="entry name" value="Acyl-CoA dehydrogenase/oxidase, N-terminal domain"/>
    <property type="match status" value="1"/>
</dbReference>
<feature type="domain" description="Acyl-CoA dehydrogenase/oxidase N-terminal" evidence="9">
    <location>
        <begin position="74"/>
        <end position="154"/>
    </location>
</feature>
<dbReference type="PANTHER" id="PTHR42803:SF1">
    <property type="entry name" value="BROAD-SPECIFICITY LINEAR ACYL-COA DEHYDROGENASE FADE5"/>
    <property type="match status" value="1"/>
</dbReference>
<sequence>MSGYRYPTDDVRFCLEHIAGIHRLTEHFPNYDSELLDPILSEAAKFSEQLVAPSNRAGDINWPTISDKAVTETPEFKAVYEAMCDGAWTTLSAPEEYGGQALPRALEVAVNEGIQSANLAFSLCPLLTQGAIDAIETHANADLKATYLPNMISGRWTGTMNLTEPSAGSDLSAIKTKAIPDGDGYRIFGQKIFITWGDHQMSDNIIHLVLARLPDAPEGVRGISLFLVPKFLLDESGEPGVRNDAYAISLEHKLGIHGSPTCVMQFGDGDGAIGYLVGEENKGLMAMFTMMNNARQSVGLQGLAVAERAYQMALDYAFDRTQGVVKGSPEKVVIAKHGDVSRMLWQMASSLSAMRALMYVASVESDLKGVDAKHQKRTDLYTPIVKGWMTELSQEIVSTAVQVHGGMGFIEETGVAQLLRDARILPIYEGTNGIQALDLVGRKLAADKGEGLKALIYEMSQDAESFVGHKDLFLAHLDQLEVAAKAILNGESVANTAAYDFMMMAGYVVGAWLMLKGCQSSEVKQDWQTKTEFYVNHLLPRANTHFAGVKSFNVEDQYNAELLL</sequence>
<dbReference type="InterPro" id="IPR006091">
    <property type="entry name" value="Acyl-CoA_Oxase/DH_mid-dom"/>
</dbReference>
<feature type="domain" description="Acetyl-CoA dehydrogenase-like C-terminal" evidence="10">
    <location>
        <begin position="463"/>
        <end position="551"/>
    </location>
</feature>
<dbReference type="InterPro" id="IPR046373">
    <property type="entry name" value="Acyl-CoA_Oxase/DH_mid-dom_sf"/>
</dbReference>
<keyword evidence="12" id="KW-1185">Reference proteome</keyword>
<dbReference type="RefSeq" id="WP_377368856.1">
    <property type="nucleotide sequence ID" value="NZ_JBHTMN010000016.1"/>
</dbReference>
<dbReference type="InterPro" id="IPR013786">
    <property type="entry name" value="AcylCoA_DH/ox_N"/>
</dbReference>
<evidence type="ECO:0000313" key="12">
    <source>
        <dbReference type="Proteomes" id="UP001597059"/>
    </source>
</evidence>
<dbReference type="InterPro" id="IPR009075">
    <property type="entry name" value="AcylCo_DH/oxidase_C"/>
</dbReference>
<dbReference type="InterPro" id="IPR025878">
    <property type="entry name" value="Acyl-CoA_dh-like_C_dom"/>
</dbReference>
<name>A0ABW4B4S7_9GAMM</name>
<evidence type="ECO:0000256" key="5">
    <source>
        <dbReference type="ARBA" id="ARBA00023002"/>
    </source>
</evidence>
<evidence type="ECO:0000259" key="9">
    <source>
        <dbReference type="Pfam" id="PF02771"/>
    </source>
</evidence>
<comment type="cofactor">
    <cofactor evidence="1 6">
        <name>FAD</name>
        <dbReference type="ChEBI" id="CHEBI:57692"/>
    </cofactor>
</comment>
<dbReference type="InterPro" id="IPR037069">
    <property type="entry name" value="AcylCoA_DH/ox_N_sf"/>
</dbReference>
<feature type="domain" description="Acyl-CoA oxidase/dehydrogenase middle" evidence="8">
    <location>
        <begin position="160"/>
        <end position="267"/>
    </location>
</feature>
<dbReference type="InterPro" id="IPR009100">
    <property type="entry name" value="AcylCoA_DH/oxidase_NM_dom_sf"/>
</dbReference>
<dbReference type="PANTHER" id="PTHR42803">
    <property type="entry name" value="ACYL-COA DEHYDROGENASE"/>
    <property type="match status" value="1"/>
</dbReference>
<evidence type="ECO:0000256" key="6">
    <source>
        <dbReference type="RuleBase" id="RU362125"/>
    </source>
</evidence>
<proteinExistence type="inferred from homology"/>
<keyword evidence="4 6" id="KW-0274">FAD</keyword>
<dbReference type="EC" id="1.3.8.-" evidence="11"/>
<evidence type="ECO:0000256" key="4">
    <source>
        <dbReference type="ARBA" id="ARBA00022827"/>
    </source>
</evidence>
<feature type="domain" description="Acyl-CoA dehydrogenase/oxidase C-terminal" evidence="7">
    <location>
        <begin position="281"/>
        <end position="439"/>
    </location>
</feature>
<dbReference type="EMBL" id="JBHTMN010000016">
    <property type="protein sequence ID" value="MFD1384538.1"/>
    <property type="molecule type" value="Genomic_DNA"/>
</dbReference>
<evidence type="ECO:0000259" key="10">
    <source>
        <dbReference type="Pfam" id="PF12806"/>
    </source>
</evidence>
<evidence type="ECO:0000313" key="11">
    <source>
        <dbReference type="EMBL" id="MFD1384538.1"/>
    </source>
</evidence>
<dbReference type="Proteomes" id="UP001597059">
    <property type="component" value="Unassembled WGS sequence"/>
</dbReference>
<evidence type="ECO:0000259" key="8">
    <source>
        <dbReference type="Pfam" id="PF02770"/>
    </source>
</evidence>
<evidence type="ECO:0000256" key="2">
    <source>
        <dbReference type="ARBA" id="ARBA00009347"/>
    </source>
</evidence>
<evidence type="ECO:0000259" key="7">
    <source>
        <dbReference type="Pfam" id="PF00441"/>
    </source>
</evidence>
<keyword evidence="3 6" id="KW-0285">Flavoprotein</keyword>
<dbReference type="GO" id="GO:0016491">
    <property type="term" value="F:oxidoreductase activity"/>
    <property type="evidence" value="ECO:0007669"/>
    <property type="project" value="UniProtKB-KW"/>
</dbReference>
<accession>A0ABW4B4S7</accession>
<dbReference type="InterPro" id="IPR036250">
    <property type="entry name" value="AcylCo_DH-like_C"/>
</dbReference>
<evidence type="ECO:0000256" key="3">
    <source>
        <dbReference type="ARBA" id="ARBA00022630"/>
    </source>
</evidence>
<dbReference type="InterPro" id="IPR052166">
    <property type="entry name" value="Diverse_Acyl-CoA_DH"/>
</dbReference>
<comment type="caution">
    <text evidence="11">The sequence shown here is derived from an EMBL/GenBank/DDBJ whole genome shotgun (WGS) entry which is preliminary data.</text>
</comment>
<dbReference type="SUPFAM" id="SSF56645">
    <property type="entry name" value="Acyl-CoA dehydrogenase NM domain-like"/>
    <property type="match status" value="1"/>
</dbReference>
<protein>
    <submittedName>
        <fullName evidence="11">Acyl-CoA dehydrogenase</fullName>
        <ecNumber evidence="11">1.3.8.-</ecNumber>
    </submittedName>
</protein>
<organism evidence="11 12">
    <name type="scientific">Rhodanobacter aciditrophus</name>
    <dbReference type="NCBI Taxonomy" id="1623218"/>
    <lineage>
        <taxon>Bacteria</taxon>
        <taxon>Pseudomonadati</taxon>
        <taxon>Pseudomonadota</taxon>
        <taxon>Gammaproteobacteria</taxon>
        <taxon>Lysobacterales</taxon>
        <taxon>Rhodanobacteraceae</taxon>
        <taxon>Rhodanobacter</taxon>
    </lineage>
</organism>
<gene>
    <name evidence="11" type="ORF">ACFQ45_14295</name>
</gene>
<dbReference type="Pfam" id="PF02771">
    <property type="entry name" value="Acyl-CoA_dh_N"/>
    <property type="match status" value="1"/>
</dbReference>
<dbReference type="Gene3D" id="1.20.140.10">
    <property type="entry name" value="Butyryl-CoA Dehydrogenase, subunit A, domain 3"/>
    <property type="match status" value="1"/>
</dbReference>
<keyword evidence="5 6" id="KW-0560">Oxidoreductase</keyword>
<dbReference type="Pfam" id="PF02770">
    <property type="entry name" value="Acyl-CoA_dh_M"/>
    <property type="match status" value="1"/>
</dbReference>